<gene>
    <name evidence="1" type="ORF">NWE73_09395</name>
</gene>
<keyword evidence="2" id="KW-1185">Reference proteome</keyword>
<dbReference type="Proteomes" id="UP001152321">
    <property type="component" value="Unassembled WGS sequence"/>
</dbReference>
<dbReference type="EMBL" id="JANRMI010000002">
    <property type="protein sequence ID" value="MDG0816577.1"/>
    <property type="molecule type" value="Genomic_DNA"/>
</dbReference>
<sequence>MSSKKSLLILSSLIALFLAAIVGLNLAVDPYCFLCKEIDANQKTRNRRYQIAQIILRNPDAEQIILGSSRGESTSPHWLQQVSGLKTLNLSYPAAGIVTKTSFIDFALKHAQIKKVIWYADYFELTKTFVDGDVYKTKALRPYIQDIFSSSTFDQSSEILKSLIDWDTIRASFRASRYHLPPSSDLGEGSELDYTDCAKPGFTSQVSRRGLSNEIDILYDRYVRGIINKPPANEAKEAFKNLVAKLQNQHVELEIVILPYHPQFIARLKVEHPDIYTNHMEWISWLGQIKGPGVRVVNFFEGIPHDDQSSKFWVDGVHFTCKGVIEMMGSLDQNLPK</sequence>
<organism evidence="1 2">
    <name type="scientific">Bdellovibrio svalbardensis</name>
    <dbReference type="NCBI Taxonomy" id="2972972"/>
    <lineage>
        <taxon>Bacteria</taxon>
        <taxon>Pseudomonadati</taxon>
        <taxon>Bdellovibrionota</taxon>
        <taxon>Bdellovibrionia</taxon>
        <taxon>Bdellovibrionales</taxon>
        <taxon>Pseudobdellovibrionaceae</taxon>
        <taxon>Bdellovibrio</taxon>
    </lineage>
</organism>
<name>A0ABT6DIA1_9BACT</name>
<protein>
    <submittedName>
        <fullName evidence="1">Uncharacterized protein</fullName>
    </submittedName>
</protein>
<accession>A0ABT6DIA1</accession>
<dbReference type="SUPFAM" id="SSF52266">
    <property type="entry name" value="SGNH hydrolase"/>
    <property type="match status" value="1"/>
</dbReference>
<comment type="caution">
    <text evidence="1">The sequence shown here is derived from an EMBL/GenBank/DDBJ whole genome shotgun (WGS) entry which is preliminary data.</text>
</comment>
<reference evidence="1" key="1">
    <citation type="submission" date="2022-08" db="EMBL/GenBank/DDBJ databases">
        <title>Novel Bdellovibrio Species Isolated from Svalbard: Designation Bdellovibrio svalbardensis.</title>
        <authorList>
            <person name="Mitchell R.J."/>
            <person name="Choi S.Y."/>
        </authorList>
    </citation>
    <scope>NUCLEOTIDE SEQUENCE</scope>
    <source>
        <strain evidence="1">PAP01</strain>
    </source>
</reference>
<dbReference type="RefSeq" id="WP_277578055.1">
    <property type="nucleotide sequence ID" value="NZ_JANRMI010000002.1"/>
</dbReference>
<evidence type="ECO:0000313" key="1">
    <source>
        <dbReference type="EMBL" id="MDG0816577.1"/>
    </source>
</evidence>
<proteinExistence type="predicted"/>
<evidence type="ECO:0000313" key="2">
    <source>
        <dbReference type="Proteomes" id="UP001152321"/>
    </source>
</evidence>